<evidence type="ECO:0000313" key="2">
    <source>
        <dbReference type="Proteomes" id="UP001500902"/>
    </source>
</evidence>
<dbReference type="EMBL" id="BAAAZP010000148">
    <property type="protein sequence ID" value="GAA3696207.1"/>
    <property type="molecule type" value="Genomic_DNA"/>
</dbReference>
<dbReference type="Proteomes" id="UP001500902">
    <property type="component" value="Unassembled WGS sequence"/>
</dbReference>
<evidence type="ECO:0000313" key="1">
    <source>
        <dbReference type="EMBL" id="GAA3696207.1"/>
    </source>
</evidence>
<organism evidence="1 2">
    <name type="scientific">Nonomuraea antimicrobica</name>
    <dbReference type="NCBI Taxonomy" id="561173"/>
    <lineage>
        <taxon>Bacteria</taxon>
        <taxon>Bacillati</taxon>
        <taxon>Actinomycetota</taxon>
        <taxon>Actinomycetes</taxon>
        <taxon>Streptosporangiales</taxon>
        <taxon>Streptosporangiaceae</taxon>
        <taxon>Nonomuraea</taxon>
    </lineage>
</organism>
<accession>A0ABP7CYL1</accession>
<protein>
    <recommendedName>
        <fullName evidence="3">Gfo/Idh/MocA-like oxidoreductase C-terminal domain-containing protein</fullName>
    </recommendedName>
</protein>
<keyword evidence="2" id="KW-1185">Reference proteome</keyword>
<dbReference type="SUPFAM" id="SSF55347">
    <property type="entry name" value="Glyceraldehyde-3-phosphate dehydrogenase-like, C-terminal domain"/>
    <property type="match status" value="1"/>
</dbReference>
<sequence>MCQGSVCGERPRVLSAQARTLRSRPLVDRAMRAELALPGGASGEIRVSLWGWPPLSVGARVAGEHGELSVINFLAPHVFHWLTVRGPGGTRVERVAGEAAYTSQLRNFYAAITAGAPVLTDAQDAVVTMGLLDDIYRAAGLPPRGNGG</sequence>
<reference evidence="2" key="1">
    <citation type="journal article" date="2019" name="Int. J. Syst. Evol. Microbiol.">
        <title>The Global Catalogue of Microorganisms (GCM) 10K type strain sequencing project: providing services to taxonomists for standard genome sequencing and annotation.</title>
        <authorList>
            <consortium name="The Broad Institute Genomics Platform"/>
            <consortium name="The Broad Institute Genome Sequencing Center for Infectious Disease"/>
            <person name="Wu L."/>
            <person name="Ma J."/>
        </authorList>
    </citation>
    <scope>NUCLEOTIDE SEQUENCE [LARGE SCALE GENOMIC DNA]</scope>
    <source>
        <strain evidence="2">JCM 16904</strain>
    </source>
</reference>
<comment type="caution">
    <text evidence="1">The sequence shown here is derived from an EMBL/GenBank/DDBJ whole genome shotgun (WGS) entry which is preliminary data.</text>
</comment>
<name>A0ABP7CYL1_9ACTN</name>
<gene>
    <name evidence="1" type="ORF">GCM10022224_072310</name>
</gene>
<evidence type="ECO:0008006" key="3">
    <source>
        <dbReference type="Google" id="ProtNLM"/>
    </source>
</evidence>
<proteinExistence type="predicted"/>
<dbReference type="Gene3D" id="3.30.360.10">
    <property type="entry name" value="Dihydrodipicolinate Reductase, domain 2"/>
    <property type="match status" value="1"/>
</dbReference>